<feature type="transmembrane region" description="Helical" evidence="2">
    <location>
        <begin position="35"/>
        <end position="67"/>
    </location>
</feature>
<keyword evidence="2" id="KW-1133">Transmembrane helix</keyword>
<proteinExistence type="predicted"/>
<evidence type="ECO:0000256" key="2">
    <source>
        <dbReference type="SAM" id="Phobius"/>
    </source>
</evidence>
<gene>
    <name evidence="3" type="ORF">FA15DRAFT_751836</name>
</gene>
<evidence type="ECO:0000313" key="4">
    <source>
        <dbReference type="Proteomes" id="UP000307440"/>
    </source>
</evidence>
<evidence type="ECO:0000313" key="3">
    <source>
        <dbReference type="EMBL" id="TFK30839.1"/>
    </source>
</evidence>
<dbReference type="Gene3D" id="3.60.110.10">
    <property type="entry name" value="Carbon-nitrogen hydrolase"/>
    <property type="match status" value="1"/>
</dbReference>
<organism evidence="3 4">
    <name type="scientific">Coprinopsis marcescibilis</name>
    <name type="common">Agaric fungus</name>
    <name type="synonym">Psathyrella marcescibilis</name>
    <dbReference type="NCBI Taxonomy" id="230819"/>
    <lineage>
        <taxon>Eukaryota</taxon>
        <taxon>Fungi</taxon>
        <taxon>Dikarya</taxon>
        <taxon>Basidiomycota</taxon>
        <taxon>Agaricomycotina</taxon>
        <taxon>Agaricomycetes</taxon>
        <taxon>Agaricomycetidae</taxon>
        <taxon>Agaricales</taxon>
        <taxon>Agaricineae</taxon>
        <taxon>Psathyrellaceae</taxon>
        <taxon>Coprinopsis</taxon>
    </lineage>
</organism>
<feature type="compositionally biased region" description="Pro residues" evidence="1">
    <location>
        <begin position="998"/>
        <end position="1010"/>
    </location>
</feature>
<feature type="transmembrane region" description="Helical" evidence="2">
    <location>
        <begin position="79"/>
        <end position="98"/>
    </location>
</feature>
<evidence type="ECO:0000256" key="1">
    <source>
        <dbReference type="SAM" id="MobiDB-lite"/>
    </source>
</evidence>
<keyword evidence="2" id="KW-0812">Transmembrane</keyword>
<dbReference type="PANTHER" id="PTHR38686">
    <property type="entry name" value="APOLIPOPROTEIN N-ACYLTRANSFERASE"/>
    <property type="match status" value="1"/>
</dbReference>
<dbReference type="GO" id="GO:0016410">
    <property type="term" value="F:N-acyltransferase activity"/>
    <property type="evidence" value="ECO:0007669"/>
    <property type="project" value="InterPro"/>
</dbReference>
<dbReference type="SUPFAM" id="SSF56317">
    <property type="entry name" value="Carbon-nitrogen hydrolase"/>
    <property type="match status" value="1"/>
</dbReference>
<dbReference type="PANTHER" id="PTHR38686:SF1">
    <property type="entry name" value="APOLIPOPROTEIN N-ACYLTRANSFERASE"/>
    <property type="match status" value="1"/>
</dbReference>
<dbReference type="Proteomes" id="UP000307440">
    <property type="component" value="Unassembled WGS sequence"/>
</dbReference>
<dbReference type="OrthoDB" id="2626014at2759"/>
<sequence length="1132" mass="125419">MLSLISSDWTDTLHFPTFQPSVNHVFLHDYRNLTLITVSAILTSFALSTTATIVPGLLALAAFHLCARCILPSIHAKRNIILFILAIAAGSAVPNLSASREALDTRALSLLLLTGLSSLTSAIVVGVLYVDWRFSRVYPERASLLFFPALWTTTWRTVAYFSPVGHLLTWTRPNTVEGYRWLLPIVGPLGQDWIMAAWAVVLSQVLQTWYMGPEPIDDESCEELATPSTFRRAQDHPSSSTKMLAAGLVGLLIPSFFLNTQPLPVSDIETTTPLTVGCILPTFQRYKHHAPTLDDYITETAKYHSSARLLLWPEGAVSFDSDSERDAAFDLIRSSITGSYVGVSFEQYTTDPDDPRGHKAYKRTGLAVIHKDSPKPYLTYYKRHLVPIAESYHLNRSPDPPSLVNLKLPTPKGIPPSRWNPTPGHSHRDFSITASICLDFAFPVPFGGISSRPDLILAPARTWERSVGISMWQQAKQRANELNSVVLWCDGGEGGVSGVGGGGYEELNQVGSGSWIKTIGMEYPLKAGPSIYARLEDSSVLVYWLMTGLGLIKFRKRRQAAPLLQNGGDHPNLIDSRFARGLRGSFRSSTLKSPADFVHSLSRRFAGNKELEPPQQDLTDDYHIVTQDDLPTLTSPCPGDSDNNIPQETSIPPSIEYKSTHKLDLKTAEEYLSARHVSIGPVSARSTQASSAFSDLADIASSFPSPPTYIPSPRTPFPPAQAFSIPPARIERSQSSATTTRESVFSIDRFRNSVKRIFKTSLRIPSFKKPVPESDPLPPPPTIVSTVAEAFQRTTNQPTTTNPPVIIVTPEAKLIDRVNAPEPIFRTRSSFYELVDPSTLTASPEYHPKADFITGSTRSLIPPSHSWLASKFAEFENNHNVGIGLSSELERQIQKVPIVSFPASSQVSLSSTASAPLSPLEVNEVQHFGSRIDIQNIYPVPLDSRSTSIQSRLSFATANSNFSIRNMDFTGKGNDVIDYGGDYDYTGQNWFQERPPRPEPPPPPPQPQTPYVPSQTVIEQNEAFLFALESAPNMLYSRFKQFGQLGVLGWCAEFSEMIDHLKDLGFNGNMFVATRSQALKTCEEVLKLNLEIRMQIIVLYLSYQVSRLRRFLDSEGHWEDYPEVQFPLNPGG</sequence>
<keyword evidence="2" id="KW-0472">Membrane</keyword>
<reference evidence="3 4" key="1">
    <citation type="journal article" date="2019" name="Nat. Ecol. Evol.">
        <title>Megaphylogeny resolves global patterns of mushroom evolution.</title>
        <authorList>
            <person name="Varga T."/>
            <person name="Krizsan K."/>
            <person name="Foldi C."/>
            <person name="Dima B."/>
            <person name="Sanchez-Garcia M."/>
            <person name="Sanchez-Ramirez S."/>
            <person name="Szollosi G.J."/>
            <person name="Szarkandi J.G."/>
            <person name="Papp V."/>
            <person name="Albert L."/>
            <person name="Andreopoulos W."/>
            <person name="Angelini C."/>
            <person name="Antonin V."/>
            <person name="Barry K.W."/>
            <person name="Bougher N.L."/>
            <person name="Buchanan P."/>
            <person name="Buyck B."/>
            <person name="Bense V."/>
            <person name="Catcheside P."/>
            <person name="Chovatia M."/>
            <person name="Cooper J."/>
            <person name="Damon W."/>
            <person name="Desjardin D."/>
            <person name="Finy P."/>
            <person name="Geml J."/>
            <person name="Haridas S."/>
            <person name="Hughes K."/>
            <person name="Justo A."/>
            <person name="Karasinski D."/>
            <person name="Kautmanova I."/>
            <person name="Kiss B."/>
            <person name="Kocsube S."/>
            <person name="Kotiranta H."/>
            <person name="LaButti K.M."/>
            <person name="Lechner B.E."/>
            <person name="Liimatainen K."/>
            <person name="Lipzen A."/>
            <person name="Lukacs Z."/>
            <person name="Mihaltcheva S."/>
            <person name="Morgado L.N."/>
            <person name="Niskanen T."/>
            <person name="Noordeloos M.E."/>
            <person name="Ohm R.A."/>
            <person name="Ortiz-Santana B."/>
            <person name="Ovrebo C."/>
            <person name="Racz N."/>
            <person name="Riley R."/>
            <person name="Savchenko A."/>
            <person name="Shiryaev A."/>
            <person name="Soop K."/>
            <person name="Spirin V."/>
            <person name="Szebenyi C."/>
            <person name="Tomsovsky M."/>
            <person name="Tulloss R.E."/>
            <person name="Uehling J."/>
            <person name="Grigoriev I.V."/>
            <person name="Vagvolgyi C."/>
            <person name="Papp T."/>
            <person name="Martin F.M."/>
            <person name="Miettinen O."/>
            <person name="Hibbett D.S."/>
            <person name="Nagy L.G."/>
        </authorList>
    </citation>
    <scope>NUCLEOTIDE SEQUENCE [LARGE SCALE GENOMIC DNA]</scope>
    <source>
        <strain evidence="3 4">CBS 121175</strain>
    </source>
</reference>
<dbReference type="GO" id="GO:0042158">
    <property type="term" value="P:lipoprotein biosynthetic process"/>
    <property type="evidence" value="ECO:0007669"/>
    <property type="project" value="InterPro"/>
</dbReference>
<accession>A0A5C3LCN7</accession>
<dbReference type="GO" id="GO:0016020">
    <property type="term" value="C:membrane"/>
    <property type="evidence" value="ECO:0007669"/>
    <property type="project" value="InterPro"/>
</dbReference>
<dbReference type="InterPro" id="IPR004563">
    <property type="entry name" value="Apolipo_AcylTrfase"/>
</dbReference>
<protein>
    <recommendedName>
        <fullName evidence="5">CN hydrolase domain-containing protein</fullName>
    </recommendedName>
</protein>
<dbReference type="AlphaFoldDB" id="A0A5C3LCN7"/>
<dbReference type="InterPro" id="IPR036526">
    <property type="entry name" value="C-N_Hydrolase_sf"/>
</dbReference>
<name>A0A5C3LCN7_COPMA</name>
<keyword evidence="4" id="KW-1185">Reference proteome</keyword>
<dbReference type="EMBL" id="ML210146">
    <property type="protein sequence ID" value="TFK30839.1"/>
    <property type="molecule type" value="Genomic_DNA"/>
</dbReference>
<feature type="transmembrane region" description="Helical" evidence="2">
    <location>
        <begin position="110"/>
        <end position="130"/>
    </location>
</feature>
<evidence type="ECO:0008006" key="5">
    <source>
        <dbReference type="Google" id="ProtNLM"/>
    </source>
</evidence>
<feature type="region of interest" description="Disordered" evidence="1">
    <location>
        <begin position="988"/>
        <end position="1012"/>
    </location>
</feature>
<feature type="transmembrane region" description="Helical" evidence="2">
    <location>
        <begin position="142"/>
        <end position="161"/>
    </location>
</feature>
<dbReference type="STRING" id="230819.A0A5C3LCN7"/>